<dbReference type="Proteomes" id="UP000509667">
    <property type="component" value="Chromosome"/>
</dbReference>
<feature type="region of interest" description="Disordered" evidence="1">
    <location>
        <begin position="44"/>
        <end position="76"/>
    </location>
</feature>
<dbReference type="EMBL" id="CP058910">
    <property type="protein sequence ID" value="QLH79151.1"/>
    <property type="molecule type" value="Genomic_DNA"/>
</dbReference>
<feature type="compositionally biased region" description="Low complexity" evidence="1">
    <location>
        <begin position="44"/>
        <end position="58"/>
    </location>
</feature>
<organism evidence="2 3">
    <name type="scientific">Halosimplex rubrum</name>
    <dbReference type="NCBI Taxonomy" id="869889"/>
    <lineage>
        <taxon>Archaea</taxon>
        <taxon>Methanobacteriati</taxon>
        <taxon>Methanobacteriota</taxon>
        <taxon>Stenosarchaea group</taxon>
        <taxon>Halobacteria</taxon>
        <taxon>Halobacteriales</taxon>
        <taxon>Haloarculaceae</taxon>
        <taxon>Halosimplex</taxon>
    </lineage>
</organism>
<dbReference type="OrthoDB" id="241681at2157"/>
<dbReference type="NCBIfam" id="TIGR04088">
    <property type="entry name" value="cognate_SipW"/>
    <property type="match status" value="1"/>
</dbReference>
<evidence type="ECO:0000313" key="2">
    <source>
        <dbReference type="EMBL" id="QLH79151.1"/>
    </source>
</evidence>
<sequence length="309" mass="31662">MKWSVSPRTVTITVIAVAVLSGGIGSSVTHAYFTSTETGSGTISAADSFGGSSPPSDDVAWDDADGDGQYDEGERTYSPSELANFDNQSSNLVIPESVGTVETSGSENIQITAKSITSEVKIEAKNGDVNLNAKNGNVDLSGSVVSKTGSVDIDAQFGDVYLEGATLDSKNRNIDVTAGGLLDIDGATIDTNAQITLRAQQISARDATISSKNGNIALRATENGGGELDATGATMDTNGQITLRSGADLRLEDATLSSKNGDATAEVGASSDTLYVEGATIQDKDDTLRYSPGDTTVDGTPASGSTQPN</sequence>
<reference evidence="2 3" key="1">
    <citation type="submission" date="2020-07" db="EMBL/GenBank/DDBJ databases">
        <title>Halosimplex pelagicum sp. nov. and Halosimplex rubrum sp. nov., isolated from salted brown alga Laminaria, and emended description of the genus Halosimplex.</title>
        <authorList>
            <person name="Cui H."/>
        </authorList>
    </citation>
    <scope>NUCLEOTIDE SEQUENCE [LARGE SCALE GENOMIC DNA]</scope>
    <source>
        <strain evidence="2 3">R27</strain>
    </source>
</reference>
<feature type="region of interest" description="Disordered" evidence="1">
    <location>
        <begin position="283"/>
        <end position="309"/>
    </location>
</feature>
<protein>
    <recommendedName>
        <fullName evidence="4">DUF4097 family beta strand repeat protein</fullName>
    </recommendedName>
</protein>
<evidence type="ECO:0000256" key="1">
    <source>
        <dbReference type="SAM" id="MobiDB-lite"/>
    </source>
</evidence>
<feature type="compositionally biased region" description="Acidic residues" evidence="1">
    <location>
        <begin position="59"/>
        <end position="71"/>
    </location>
</feature>
<dbReference type="RefSeq" id="WP_179909022.1">
    <property type="nucleotide sequence ID" value="NZ_CP058910.1"/>
</dbReference>
<dbReference type="KEGG" id="hrr:HZS55_18460"/>
<evidence type="ECO:0008006" key="4">
    <source>
        <dbReference type="Google" id="ProtNLM"/>
    </source>
</evidence>
<name>A0A7D5SZZ6_9EURY</name>
<feature type="compositionally biased region" description="Polar residues" evidence="1">
    <location>
        <begin position="293"/>
        <end position="309"/>
    </location>
</feature>
<gene>
    <name evidence="2" type="ORF">HZS55_18460</name>
</gene>
<dbReference type="InterPro" id="IPR023833">
    <property type="entry name" value="Signal_pept_SipW-depend-type"/>
</dbReference>
<dbReference type="GeneID" id="56079889"/>
<accession>A0A7D5SZZ6</accession>
<dbReference type="AlphaFoldDB" id="A0A7D5SZZ6"/>
<proteinExistence type="predicted"/>
<keyword evidence="3" id="KW-1185">Reference proteome</keyword>
<evidence type="ECO:0000313" key="3">
    <source>
        <dbReference type="Proteomes" id="UP000509667"/>
    </source>
</evidence>